<protein>
    <submittedName>
        <fullName evidence="1">Uncharacterized protein</fullName>
    </submittedName>
</protein>
<evidence type="ECO:0000313" key="2">
    <source>
        <dbReference type="Proteomes" id="UP000585507"/>
    </source>
</evidence>
<keyword evidence="2" id="KW-1185">Reference proteome</keyword>
<dbReference type="EMBL" id="JACHBK010000001">
    <property type="protein sequence ID" value="MBB5533346.1"/>
    <property type="molecule type" value="Genomic_DNA"/>
</dbReference>
<name>A0A7W8X662_9HYPH</name>
<gene>
    <name evidence="1" type="ORF">GGD55_000007</name>
</gene>
<evidence type="ECO:0000313" key="1">
    <source>
        <dbReference type="EMBL" id="MBB5533346.1"/>
    </source>
</evidence>
<accession>A0A7W8X662</accession>
<dbReference type="AlphaFoldDB" id="A0A7W8X662"/>
<dbReference type="Proteomes" id="UP000585507">
    <property type="component" value="Unassembled WGS sequence"/>
</dbReference>
<organism evidence="1 2">
    <name type="scientific">Rhizobium giardinii</name>
    <dbReference type="NCBI Taxonomy" id="56731"/>
    <lineage>
        <taxon>Bacteria</taxon>
        <taxon>Pseudomonadati</taxon>
        <taxon>Pseudomonadota</taxon>
        <taxon>Alphaproteobacteria</taxon>
        <taxon>Hyphomicrobiales</taxon>
        <taxon>Rhizobiaceae</taxon>
        <taxon>Rhizobium/Agrobacterium group</taxon>
        <taxon>Rhizobium</taxon>
    </lineage>
</organism>
<reference evidence="1 2" key="1">
    <citation type="submission" date="2020-08" db="EMBL/GenBank/DDBJ databases">
        <title>Genomic Encyclopedia of Type Strains, Phase IV (KMG-V): Genome sequencing to study the core and pangenomes of soil and plant-associated prokaryotes.</title>
        <authorList>
            <person name="Whitman W."/>
        </authorList>
    </citation>
    <scope>NUCLEOTIDE SEQUENCE [LARGE SCALE GENOMIC DNA]</scope>
    <source>
        <strain evidence="1 2">SEMIA 4084</strain>
    </source>
</reference>
<sequence>MVDTFGVDELNPGNPDFLVRAGPVFCRGVRFERSANGRTLLELLNGMHDGSAISRQNAVQLPMDRHVEIAAGKSIPQLFAEITTCQAFGESVLERKTARNAQKKEKT</sequence>
<comment type="caution">
    <text evidence="1">The sequence shown here is derived from an EMBL/GenBank/DDBJ whole genome shotgun (WGS) entry which is preliminary data.</text>
</comment>
<dbReference type="RefSeq" id="WP_154663231.1">
    <property type="nucleotide sequence ID" value="NZ_JACHBK010000001.1"/>
</dbReference>
<proteinExistence type="predicted"/>